<reference evidence="6" key="2">
    <citation type="submission" date="2020-09" db="EMBL/GenBank/DDBJ databases">
        <authorList>
            <person name="Sun Q."/>
            <person name="Zhou Y."/>
        </authorList>
    </citation>
    <scope>NUCLEOTIDE SEQUENCE</scope>
    <source>
        <strain evidence="6">CGMCC 4.5737</strain>
    </source>
</reference>
<evidence type="ECO:0000256" key="4">
    <source>
        <dbReference type="PIRSR" id="PIRSR000390-2"/>
    </source>
</evidence>
<dbReference type="GO" id="GO:0008483">
    <property type="term" value="F:transaminase activity"/>
    <property type="evidence" value="ECO:0007669"/>
    <property type="project" value="UniProtKB-KW"/>
</dbReference>
<keyword evidence="6" id="KW-0032">Aminotransferase</keyword>
<comment type="caution">
    <text evidence="6">The sequence shown here is derived from an EMBL/GenBank/DDBJ whole genome shotgun (WGS) entry which is preliminary data.</text>
</comment>
<dbReference type="CDD" id="cd00616">
    <property type="entry name" value="AHBA_syn"/>
    <property type="match status" value="1"/>
</dbReference>
<dbReference type="EMBL" id="BMMK01000048">
    <property type="protein sequence ID" value="GGM80545.1"/>
    <property type="molecule type" value="Genomic_DNA"/>
</dbReference>
<evidence type="ECO:0000313" key="7">
    <source>
        <dbReference type="Proteomes" id="UP000637578"/>
    </source>
</evidence>
<dbReference type="SUPFAM" id="SSF53383">
    <property type="entry name" value="PLP-dependent transferases"/>
    <property type="match status" value="1"/>
</dbReference>
<dbReference type="InterPro" id="IPR015424">
    <property type="entry name" value="PyrdxlP-dep_Trfase"/>
</dbReference>
<comment type="similarity">
    <text evidence="2 5">Belongs to the DegT/DnrJ/EryC1 family.</text>
</comment>
<keyword evidence="1 4" id="KW-0663">Pyridoxal phosphate</keyword>
<evidence type="ECO:0000256" key="3">
    <source>
        <dbReference type="PIRSR" id="PIRSR000390-1"/>
    </source>
</evidence>
<evidence type="ECO:0000256" key="2">
    <source>
        <dbReference type="ARBA" id="ARBA00037999"/>
    </source>
</evidence>
<sequence>MEDAMSEALHYHGWTRRYAHQVDEILDVLRDISDSDEFILKSRVTALESAIAQRTGATHAIACASGTGALTLVLSALSIGPGDEVITPAFSFISSASTIALTGAKPVFVDVEPETATLDPAGVEPAITDATRAVLPAHLFSCTAPMSVLRAIADRHGLSLIEDSAVSLGAEVDGRPAGRHGDAGVYSFFPGKPLGGIGDGGMVITDHETLATACRQLRNHGMDLKVRFLHHKVGFNCRMDELVAGYLLRQLPTLDNVLEERRTLAQHYEERLRPLAPDLLPPPPDFTGRAVYTYVVRAKERARLRDHLGKVGITTEVYYPHPLHLQRVFRDLGYQRGDFPVAEQLAEESLALPLYQGLPLADVERVTDAVTEFYGRRP</sequence>
<dbReference type="Gene3D" id="3.40.640.10">
    <property type="entry name" value="Type I PLP-dependent aspartate aminotransferase-like (Major domain)"/>
    <property type="match status" value="1"/>
</dbReference>
<dbReference type="PANTHER" id="PTHR30244">
    <property type="entry name" value="TRANSAMINASE"/>
    <property type="match status" value="1"/>
</dbReference>
<dbReference type="PANTHER" id="PTHR30244:SF36">
    <property type="entry name" value="3-OXO-GLUCOSE-6-PHOSPHATE:GLUTAMATE AMINOTRANSFERASE"/>
    <property type="match status" value="1"/>
</dbReference>
<dbReference type="Proteomes" id="UP000637578">
    <property type="component" value="Unassembled WGS sequence"/>
</dbReference>
<dbReference type="GO" id="GO:0000271">
    <property type="term" value="P:polysaccharide biosynthetic process"/>
    <property type="evidence" value="ECO:0007669"/>
    <property type="project" value="TreeGrafter"/>
</dbReference>
<dbReference type="Pfam" id="PF01041">
    <property type="entry name" value="DegT_DnrJ_EryC1"/>
    <property type="match status" value="1"/>
</dbReference>
<gene>
    <name evidence="6" type="ORF">GCM10012275_58990</name>
</gene>
<reference evidence="6" key="1">
    <citation type="journal article" date="2014" name="Int. J. Syst. Evol. Microbiol.">
        <title>Complete genome sequence of Corynebacterium casei LMG S-19264T (=DSM 44701T), isolated from a smear-ripened cheese.</title>
        <authorList>
            <consortium name="US DOE Joint Genome Institute (JGI-PGF)"/>
            <person name="Walter F."/>
            <person name="Albersmeier A."/>
            <person name="Kalinowski J."/>
            <person name="Ruckert C."/>
        </authorList>
    </citation>
    <scope>NUCLEOTIDE SEQUENCE</scope>
    <source>
        <strain evidence="6">CGMCC 4.5737</strain>
    </source>
</reference>
<keyword evidence="6" id="KW-0808">Transferase</keyword>
<feature type="active site" description="Proton acceptor" evidence="3">
    <location>
        <position position="192"/>
    </location>
</feature>
<dbReference type="AlphaFoldDB" id="A0A8J3CDY9"/>
<dbReference type="InterPro" id="IPR015422">
    <property type="entry name" value="PyrdxlP-dep_Trfase_small"/>
</dbReference>
<dbReference type="Gene3D" id="3.90.1150.10">
    <property type="entry name" value="Aspartate Aminotransferase, domain 1"/>
    <property type="match status" value="1"/>
</dbReference>
<dbReference type="InterPro" id="IPR015421">
    <property type="entry name" value="PyrdxlP-dep_Trfase_major"/>
</dbReference>
<name>A0A8J3CDY9_9PSEU</name>
<dbReference type="InterPro" id="IPR000653">
    <property type="entry name" value="DegT/StrS_aminotransferase"/>
</dbReference>
<evidence type="ECO:0000256" key="1">
    <source>
        <dbReference type="ARBA" id="ARBA00022898"/>
    </source>
</evidence>
<evidence type="ECO:0000313" key="6">
    <source>
        <dbReference type="EMBL" id="GGM80545.1"/>
    </source>
</evidence>
<organism evidence="6 7">
    <name type="scientific">Longimycelium tulufanense</name>
    <dbReference type="NCBI Taxonomy" id="907463"/>
    <lineage>
        <taxon>Bacteria</taxon>
        <taxon>Bacillati</taxon>
        <taxon>Actinomycetota</taxon>
        <taxon>Actinomycetes</taxon>
        <taxon>Pseudonocardiales</taxon>
        <taxon>Pseudonocardiaceae</taxon>
        <taxon>Longimycelium</taxon>
    </lineage>
</organism>
<proteinExistence type="inferred from homology"/>
<dbReference type="GO" id="GO:0030170">
    <property type="term" value="F:pyridoxal phosphate binding"/>
    <property type="evidence" value="ECO:0007669"/>
    <property type="project" value="TreeGrafter"/>
</dbReference>
<keyword evidence="7" id="KW-1185">Reference proteome</keyword>
<accession>A0A8J3CDY9</accession>
<evidence type="ECO:0000256" key="5">
    <source>
        <dbReference type="RuleBase" id="RU004508"/>
    </source>
</evidence>
<protein>
    <submittedName>
        <fullName evidence="6">Glutamine--scyllo-inositol aminotransferase</fullName>
    </submittedName>
</protein>
<feature type="modified residue" description="N6-(pyridoxal phosphate)lysine" evidence="4">
    <location>
        <position position="192"/>
    </location>
</feature>
<dbReference type="PIRSF" id="PIRSF000390">
    <property type="entry name" value="PLP_StrS"/>
    <property type="match status" value="1"/>
</dbReference>